<evidence type="ECO:0000313" key="3">
    <source>
        <dbReference type="Proteomes" id="UP000502617"/>
    </source>
</evidence>
<keyword evidence="3" id="KW-1185">Reference proteome</keyword>
<sequence>MTKLFDAYVQWWVDRIGARNVYLLVIVKYFGLGILLGLML</sequence>
<dbReference type="KEGG" id="vg:77945193"/>
<organism evidence="2 3">
    <name type="scientific">Synechococcus phage S-N03</name>
    <dbReference type="NCBI Taxonomy" id="2718943"/>
    <lineage>
        <taxon>Viruses</taxon>
        <taxon>Duplodnaviria</taxon>
        <taxon>Heunggongvirae</taxon>
        <taxon>Uroviricota</taxon>
        <taxon>Caudoviricetes</taxon>
        <taxon>Pantevenvirales</taxon>
        <taxon>Kyanoviridae</taxon>
        <taxon>Huanghaivirus</taxon>
        <taxon>Huanghaivirus snothree</taxon>
    </lineage>
</organism>
<evidence type="ECO:0000313" key="2">
    <source>
        <dbReference type="EMBL" id="QIN96659.1"/>
    </source>
</evidence>
<evidence type="ECO:0000256" key="1">
    <source>
        <dbReference type="SAM" id="Phobius"/>
    </source>
</evidence>
<protein>
    <submittedName>
        <fullName evidence="2">Uncharacterized protein</fullName>
    </submittedName>
</protein>
<name>A0A6G8R5H8_9CAUD</name>
<feature type="transmembrane region" description="Helical" evidence="1">
    <location>
        <begin position="21"/>
        <end position="39"/>
    </location>
</feature>
<proteinExistence type="predicted"/>
<keyword evidence="1" id="KW-0472">Membrane</keyword>
<reference evidence="2 3" key="1">
    <citation type="submission" date="2020-03" db="EMBL/GenBank/DDBJ databases">
        <title>The Isolation and Genome Sequence of a Novel Cyanophage S-N03 from the Huanghai Sea, China.</title>
        <authorList>
            <person name="Jiang T."/>
        </authorList>
    </citation>
    <scope>NUCLEOTIDE SEQUENCE [LARGE SCALE GENOMIC DNA]</scope>
</reference>
<dbReference type="EMBL" id="MT162466">
    <property type="protein sequence ID" value="QIN96659.1"/>
    <property type="molecule type" value="Genomic_DNA"/>
</dbReference>
<dbReference type="Proteomes" id="UP000502617">
    <property type="component" value="Segment"/>
</dbReference>
<dbReference type="GeneID" id="77945193"/>
<keyword evidence="1" id="KW-0812">Transmembrane</keyword>
<accession>A0A6G8R5H8</accession>
<keyword evidence="1" id="KW-1133">Transmembrane helix</keyword>
<dbReference type="RefSeq" id="YP_010669039.1">
    <property type="nucleotide sequence ID" value="NC_070959.1"/>
</dbReference>